<evidence type="ECO:0000259" key="5">
    <source>
        <dbReference type="PROSITE" id="PS50932"/>
    </source>
</evidence>
<keyword evidence="3 6" id="KW-0238">DNA-binding</keyword>
<name>A0A9D1D0N4_9FIRM</name>
<accession>A0A9D1D0N4</accession>
<dbReference type="Pfam" id="PF00356">
    <property type="entry name" value="LacI"/>
    <property type="match status" value="1"/>
</dbReference>
<comment type="caution">
    <text evidence="6">The sequence shown here is derived from an EMBL/GenBank/DDBJ whole genome shotgun (WGS) entry which is preliminary data.</text>
</comment>
<reference evidence="6" key="2">
    <citation type="journal article" date="2021" name="PeerJ">
        <title>Extensive microbial diversity within the chicken gut microbiome revealed by metagenomics and culture.</title>
        <authorList>
            <person name="Gilroy R."/>
            <person name="Ravi A."/>
            <person name="Getino M."/>
            <person name="Pursley I."/>
            <person name="Horton D.L."/>
            <person name="Alikhan N.F."/>
            <person name="Baker D."/>
            <person name="Gharbi K."/>
            <person name="Hall N."/>
            <person name="Watson M."/>
            <person name="Adriaenssens E.M."/>
            <person name="Foster-Nyarko E."/>
            <person name="Jarju S."/>
            <person name="Secka A."/>
            <person name="Antonio M."/>
            <person name="Oren A."/>
            <person name="Chaudhuri R.R."/>
            <person name="La Ragione R."/>
            <person name="Hildebrand F."/>
            <person name="Pallen M.J."/>
        </authorList>
    </citation>
    <scope>NUCLEOTIDE SEQUENCE</scope>
    <source>
        <strain evidence="6">ChiSjej3B21-11622</strain>
    </source>
</reference>
<dbReference type="AlphaFoldDB" id="A0A9D1D0N4"/>
<evidence type="ECO:0000256" key="1">
    <source>
        <dbReference type="ARBA" id="ARBA00022491"/>
    </source>
</evidence>
<dbReference type="InterPro" id="IPR000843">
    <property type="entry name" value="HTH_LacI"/>
</dbReference>
<dbReference type="SUPFAM" id="SSF47413">
    <property type="entry name" value="lambda repressor-like DNA-binding domains"/>
    <property type="match status" value="1"/>
</dbReference>
<dbReference type="InterPro" id="IPR010982">
    <property type="entry name" value="Lambda_DNA-bd_dom_sf"/>
</dbReference>
<gene>
    <name evidence="6" type="ORF">IAB26_04065</name>
</gene>
<dbReference type="Pfam" id="PF13377">
    <property type="entry name" value="Peripla_BP_3"/>
    <property type="match status" value="1"/>
</dbReference>
<dbReference type="Proteomes" id="UP000886886">
    <property type="component" value="Unassembled WGS sequence"/>
</dbReference>
<evidence type="ECO:0000313" key="7">
    <source>
        <dbReference type="Proteomes" id="UP000886886"/>
    </source>
</evidence>
<dbReference type="GO" id="GO:0000976">
    <property type="term" value="F:transcription cis-regulatory region binding"/>
    <property type="evidence" value="ECO:0007669"/>
    <property type="project" value="TreeGrafter"/>
</dbReference>
<dbReference type="EMBL" id="DVFT01000056">
    <property type="protein sequence ID" value="HIQ95718.1"/>
    <property type="molecule type" value="Genomic_DNA"/>
</dbReference>
<sequence length="324" mass="37001">MANIREIAERAQVAPGTVSRALNNKGYISKETRKKIDKALKELEYVPNELARNLYRNRSNMIGVILPDIEHPFFLGIIKKLVIELKKYNYGVALWTTEYEAREEKEYLERLKRNAVDAAVVFVPVLDRAFYQELGRPLVLLDRIVEGIPYIPIDQEKSGRLAARKLYEDGCRHVLTVVGEQSDEIPSLKRHVAFIKEMEKLGGTVKVIREEWNNFELDYHMELAEKILEQEPEADGIYAADILGTAFLKVLRRMGRNVPEEFEIISTDGIDESNHAAISLSAVIQPAEMIAKEMARVLMGQIEGHPVKKIKTIDVYMYNGDTTK</sequence>
<evidence type="ECO:0000256" key="4">
    <source>
        <dbReference type="ARBA" id="ARBA00023163"/>
    </source>
</evidence>
<keyword evidence="4" id="KW-0804">Transcription</keyword>
<proteinExistence type="predicted"/>
<dbReference type="Gene3D" id="3.40.50.2300">
    <property type="match status" value="2"/>
</dbReference>
<evidence type="ECO:0000256" key="2">
    <source>
        <dbReference type="ARBA" id="ARBA00023015"/>
    </source>
</evidence>
<feature type="domain" description="HTH lacI-type" evidence="5">
    <location>
        <begin position="2"/>
        <end position="56"/>
    </location>
</feature>
<dbReference type="PANTHER" id="PTHR30146:SF95">
    <property type="entry name" value="RIBOSE OPERON REPRESSOR"/>
    <property type="match status" value="1"/>
</dbReference>
<evidence type="ECO:0000256" key="3">
    <source>
        <dbReference type="ARBA" id="ARBA00023125"/>
    </source>
</evidence>
<dbReference type="SMART" id="SM00354">
    <property type="entry name" value="HTH_LACI"/>
    <property type="match status" value="1"/>
</dbReference>
<organism evidence="6 7">
    <name type="scientific">Candidatus Limivivens merdigallinarum</name>
    <dbReference type="NCBI Taxonomy" id="2840859"/>
    <lineage>
        <taxon>Bacteria</taxon>
        <taxon>Bacillati</taxon>
        <taxon>Bacillota</taxon>
        <taxon>Clostridia</taxon>
        <taxon>Lachnospirales</taxon>
        <taxon>Lachnospiraceae</taxon>
        <taxon>Lachnospiraceae incertae sedis</taxon>
        <taxon>Candidatus Limivivens</taxon>
    </lineage>
</organism>
<evidence type="ECO:0000313" key="6">
    <source>
        <dbReference type="EMBL" id="HIQ95718.1"/>
    </source>
</evidence>
<keyword evidence="1" id="KW-0678">Repressor</keyword>
<reference evidence="6" key="1">
    <citation type="submission" date="2020-10" db="EMBL/GenBank/DDBJ databases">
        <authorList>
            <person name="Gilroy R."/>
        </authorList>
    </citation>
    <scope>NUCLEOTIDE SEQUENCE</scope>
    <source>
        <strain evidence="6">ChiSjej3B21-11622</strain>
    </source>
</reference>
<dbReference type="PANTHER" id="PTHR30146">
    <property type="entry name" value="LACI-RELATED TRANSCRIPTIONAL REPRESSOR"/>
    <property type="match status" value="1"/>
</dbReference>
<dbReference type="Gene3D" id="1.10.260.40">
    <property type="entry name" value="lambda repressor-like DNA-binding domains"/>
    <property type="match status" value="1"/>
</dbReference>
<dbReference type="SUPFAM" id="SSF53822">
    <property type="entry name" value="Periplasmic binding protein-like I"/>
    <property type="match status" value="1"/>
</dbReference>
<protein>
    <submittedName>
        <fullName evidence="6">LacI family DNA-binding transcriptional regulator</fullName>
    </submittedName>
</protein>
<keyword evidence="2" id="KW-0805">Transcription regulation</keyword>
<dbReference type="InterPro" id="IPR028082">
    <property type="entry name" value="Peripla_BP_I"/>
</dbReference>
<dbReference type="CDD" id="cd01392">
    <property type="entry name" value="HTH_LacI"/>
    <property type="match status" value="1"/>
</dbReference>
<dbReference type="PROSITE" id="PS50932">
    <property type="entry name" value="HTH_LACI_2"/>
    <property type="match status" value="1"/>
</dbReference>
<dbReference type="InterPro" id="IPR046335">
    <property type="entry name" value="LacI/GalR-like_sensor"/>
</dbReference>
<dbReference type="GO" id="GO:0003700">
    <property type="term" value="F:DNA-binding transcription factor activity"/>
    <property type="evidence" value="ECO:0007669"/>
    <property type="project" value="TreeGrafter"/>
</dbReference>